<dbReference type="AlphaFoldDB" id="A0A6L2MX28"/>
<sequence>MVDVAMKHMASNFAELGKFEGVDFRICQKNMHFLLSSMNVVYVLTTLIHDNGDDGTVKQLRKRSKWDNDDYVCRGLILKGMSDPLFDIYQIVESRKELCDSLEAKYMVEDASSKKFLVRNFTNYKMTDSRPVMKQYNELLEILGRFTQHKMYMDEAIQVFCIIDELPPSWKDFKHTLKNKKEELTMVELGSHLRIKEFLKVQDNDKPKGNNAAGPLLGHVHFKRMQDMSKDGLILAFDMDTEKCNTCMLTKITKKPFQNVKCKTKVLELIHSDLCDPHATPSLGNKKYFVTFIDDASRVSNKRNMITPYELWSKKKPNLNYLRVWGYRAVVRLPDPKMKTLGERGIEDIGGLVVYEKVTEEKEAINDEMDSIMGNNTWVLADLPLGIDYFHTYAPVACIRTIRLLIVMASIHNLVIHQMDIKTAFLNGDLDEEVYMNQPQGFIMPGNKTQEFRELCIKNKVNFVGLQETKMESIDLLSVRSCWGIKLMIVVVYAPQVASEK</sequence>
<dbReference type="PANTHER" id="PTHR47592:SF29">
    <property type="entry name" value="ZINC FINGER, CCHC-TYPE"/>
    <property type="match status" value="1"/>
</dbReference>
<comment type="caution">
    <text evidence="2">The sequence shown here is derived from an EMBL/GenBank/DDBJ whole genome shotgun (WGS) entry which is preliminary data.</text>
</comment>
<dbReference type="EMBL" id="BKCJ010007456">
    <property type="protein sequence ID" value="GEU77352.1"/>
    <property type="molecule type" value="Genomic_DNA"/>
</dbReference>
<accession>A0A6L2MX28</accession>
<dbReference type="Pfam" id="PF14223">
    <property type="entry name" value="Retrotran_gag_2"/>
    <property type="match status" value="1"/>
</dbReference>
<reference evidence="2" key="1">
    <citation type="journal article" date="2019" name="Sci. Rep.">
        <title>Draft genome of Tanacetum cinerariifolium, the natural source of mosquito coil.</title>
        <authorList>
            <person name="Yamashiro T."/>
            <person name="Shiraishi A."/>
            <person name="Satake H."/>
            <person name="Nakayama K."/>
        </authorList>
    </citation>
    <scope>NUCLEOTIDE SEQUENCE</scope>
</reference>
<feature type="non-terminal residue" evidence="2">
    <location>
        <position position="501"/>
    </location>
</feature>
<dbReference type="PANTHER" id="PTHR47592">
    <property type="entry name" value="PBF68 PROTEIN"/>
    <property type="match status" value="1"/>
</dbReference>
<dbReference type="Pfam" id="PF07727">
    <property type="entry name" value="RVT_2"/>
    <property type="match status" value="1"/>
</dbReference>
<organism evidence="2">
    <name type="scientific">Tanacetum cinerariifolium</name>
    <name type="common">Dalmatian daisy</name>
    <name type="synonym">Chrysanthemum cinerariifolium</name>
    <dbReference type="NCBI Taxonomy" id="118510"/>
    <lineage>
        <taxon>Eukaryota</taxon>
        <taxon>Viridiplantae</taxon>
        <taxon>Streptophyta</taxon>
        <taxon>Embryophyta</taxon>
        <taxon>Tracheophyta</taxon>
        <taxon>Spermatophyta</taxon>
        <taxon>Magnoliopsida</taxon>
        <taxon>eudicotyledons</taxon>
        <taxon>Gunneridae</taxon>
        <taxon>Pentapetalae</taxon>
        <taxon>asterids</taxon>
        <taxon>campanulids</taxon>
        <taxon>Asterales</taxon>
        <taxon>Asteraceae</taxon>
        <taxon>Asteroideae</taxon>
        <taxon>Anthemideae</taxon>
        <taxon>Anthemidinae</taxon>
        <taxon>Tanacetum</taxon>
    </lineage>
</organism>
<gene>
    <name evidence="2" type="ORF">Tci_049330</name>
</gene>
<evidence type="ECO:0000313" key="2">
    <source>
        <dbReference type="EMBL" id="GEU77352.1"/>
    </source>
</evidence>
<feature type="domain" description="Reverse transcriptase Ty1/copia-type" evidence="1">
    <location>
        <begin position="386"/>
        <end position="449"/>
    </location>
</feature>
<name>A0A6L2MX28_TANCI</name>
<dbReference type="InterPro" id="IPR013103">
    <property type="entry name" value="RVT_2"/>
</dbReference>
<evidence type="ECO:0000259" key="1">
    <source>
        <dbReference type="Pfam" id="PF07727"/>
    </source>
</evidence>
<proteinExistence type="predicted"/>
<protein>
    <submittedName>
        <fullName evidence="2">Zinc finger, CCHC-type</fullName>
    </submittedName>
</protein>